<dbReference type="PANTHER" id="PTHR22926">
    <property type="entry name" value="PHOSPHO-N-ACETYLMURAMOYL-PENTAPEPTIDE-TRANSFERASE"/>
    <property type="match status" value="1"/>
</dbReference>
<dbReference type="GO" id="GO:0071555">
    <property type="term" value="P:cell wall organization"/>
    <property type="evidence" value="ECO:0007669"/>
    <property type="project" value="TreeGrafter"/>
</dbReference>
<comment type="subcellular location">
    <subcellularLocation>
        <location evidence="1">Cell membrane</location>
        <topology evidence="1">Multi-pass membrane protein</topology>
    </subcellularLocation>
</comment>
<evidence type="ECO:0000256" key="6">
    <source>
        <dbReference type="ARBA" id="ARBA00023136"/>
    </source>
</evidence>
<feature type="transmembrane region" description="Helical" evidence="7">
    <location>
        <begin position="246"/>
        <end position="267"/>
    </location>
</feature>
<dbReference type="PANTHER" id="PTHR22926:SF3">
    <property type="entry name" value="UNDECAPRENYL-PHOSPHATE ALPHA-N-ACETYLGLUCOSAMINYL 1-PHOSPHATE TRANSFERASE"/>
    <property type="match status" value="1"/>
</dbReference>
<feature type="transmembrane region" description="Helical" evidence="7">
    <location>
        <begin position="190"/>
        <end position="209"/>
    </location>
</feature>
<keyword evidence="6 7" id="KW-0472">Membrane</keyword>
<feature type="transmembrane region" description="Helical" evidence="7">
    <location>
        <begin position="20"/>
        <end position="42"/>
    </location>
</feature>
<feature type="transmembrane region" description="Helical" evidence="7">
    <location>
        <begin position="221"/>
        <end position="240"/>
    </location>
</feature>
<keyword evidence="2" id="KW-1003">Cell membrane</keyword>
<keyword evidence="4 7" id="KW-0812">Transmembrane</keyword>
<dbReference type="GO" id="GO:0009103">
    <property type="term" value="P:lipopolysaccharide biosynthetic process"/>
    <property type="evidence" value="ECO:0007669"/>
    <property type="project" value="TreeGrafter"/>
</dbReference>
<dbReference type="InterPro" id="IPR000715">
    <property type="entry name" value="Glycosyl_transferase_4"/>
</dbReference>
<dbReference type="CDD" id="cd06853">
    <property type="entry name" value="GT_WecA_like"/>
    <property type="match status" value="1"/>
</dbReference>
<feature type="transmembrane region" description="Helical" evidence="7">
    <location>
        <begin position="306"/>
        <end position="324"/>
    </location>
</feature>
<feature type="transmembrane region" description="Helical" evidence="7">
    <location>
        <begin position="167"/>
        <end position="184"/>
    </location>
</feature>
<gene>
    <name evidence="8" type="ORF">LCGC14_0995760</name>
</gene>
<reference evidence="8" key="1">
    <citation type="journal article" date="2015" name="Nature">
        <title>Complex archaea that bridge the gap between prokaryotes and eukaryotes.</title>
        <authorList>
            <person name="Spang A."/>
            <person name="Saw J.H."/>
            <person name="Jorgensen S.L."/>
            <person name="Zaremba-Niedzwiedzka K."/>
            <person name="Martijn J."/>
            <person name="Lind A.E."/>
            <person name="van Eijk R."/>
            <person name="Schleper C."/>
            <person name="Guy L."/>
            <person name="Ettema T.J."/>
        </authorList>
    </citation>
    <scope>NUCLEOTIDE SEQUENCE</scope>
</reference>
<comment type="caution">
    <text evidence="8">The sequence shown here is derived from an EMBL/GenBank/DDBJ whole genome shotgun (WGS) entry which is preliminary data.</text>
</comment>
<accession>A0A0F9QMY3</accession>
<evidence type="ECO:0008006" key="9">
    <source>
        <dbReference type="Google" id="ProtNLM"/>
    </source>
</evidence>
<dbReference type="AlphaFoldDB" id="A0A0F9QMY3"/>
<proteinExistence type="predicted"/>
<evidence type="ECO:0000256" key="7">
    <source>
        <dbReference type="SAM" id="Phobius"/>
    </source>
</evidence>
<feature type="transmembrane region" description="Helical" evidence="7">
    <location>
        <begin position="145"/>
        <end position="162"/>
    </location>
</feature>
<dbReference type="GO" id="GO:0005886">
    <property type="term" value="C:plasma membrane"/>
    <property type="evidence" value="ECO:0007669"/>
    <property type="project" value="UniProtKB-SubCell"/>
</dbReference>
<evidence type="ECO:0000256" key="5">
    <source>
        <dbReference type="ARBA" id="ARBA00022989"/>
    </source>
</evidence>
<name>A0A0F9QMY3_9ZZZZ</name>
<feature type="transmembrane region" description="Helical" evidence="7">
    <location>
        <begin position="330"/>
        <end position="349"/>
    </location>
</feature>
<feature type="transmembrane region" description="Helical" evidence="7">
    <location>
        <begin position="114"/>
        <end position="133"/>
    </location>
</feature>
<keyword evidence="5 7" id="KW-1133">Transmembrane helix</keyword>
<protein>
    <recommendedName>
        <fullName evidence="9">Undecaprenyl/decaprenyl-phosphate alpha-N-acetylglucosaminyl 1-phosphate transferase</fullName>
    </recommendedName>
</protein>
<evidence type="ECO:0000313" key="8">
    <source>
        <dbReference type="EMBL" id="KKN14476.1"/>
    </source>
</evidence>
<evidence type="ECO:0000256" key="4">
    <source>
        <dbReference type="ARBA" id="ARBA00022692"/>
    </source>
</evidence>
<feature type="transmembrane region" description="Helical" evidence="7">
    <location>
        <begin position="62"/>
        <end position="80"/>
    </location>
</feature>
<organism evidence="8">
    <name type="scientific">marine sediment metagenome</name>
    <dbReference type="NCBI Taxonomy" id="412755"/>
    <lineage>
        <taxon>unclassified sequences</taxon>
        <taxon>metagenomes</taxon>
        <taxon>ecological metagenomes</taxon>
    </lineage>
</organism>
<evidence type="ECO:0000256" key="1">
    <source>
        <dbReference type="ARBA" id="ARBA00004651"/>
    </source>
</evidence>
<evidence type="ECO:0000256" key="2">
    <source>
        <dbReference type="ARBA" id="ARBA00022475"/>
    </source>
</evidence>
<dbReference type="GO" id="GO:0016780">
    <property type="term" value="F:phosphotransferase activity, for other substituted phosphate groups"/>
    <property type="evidence" value="ECO:0007669"/>
    <property type="project" value="InterPro"/>
</dbReference>
<dbReference type="EMBL" id="LAZR01003813">
    <property type="protein sequence ID" value="KKN14476.1"/>
    <property type="molecule type" value="Genomic_DNA"/>
</dbReference>
<sequence length="357" mass="39474">MRDLLQSIHLFLSSVPLRWLFLLVFSFLLAFLSTKVIGRIAAKLKILDQPNERKIHKKPTPLLGGLAIFISFVATLIFNFNFSRELKGVVIGGTIILIIGLVDDIKHIPATWKLISQVLASSILILYGVKLSFLPNTWWGNAGEVLLTVIWVVGITNAVNFFDGMDGLATGLTIIGALSFFIVAEITGQSYLGFLTIALAGSCLGFLKFNFKPASIFLGDAGSTFLGFTLAGIAVMGNWAEKNPKVALSLPIIILSVFIFDMIYITIARVWDGRVKNFKEWVEYTGKDHLHHRLVALGFNETQTVLLIYLIAACLGLGGINLIATEDLRIYFEFIQAFFIFMIVVILMIPGRKLASK</sequence>
<dbReference type="GO" id="GO:0044038">
    <property type="term" value="P:cell wall macromolecule biosynthetic process"/>
    <property type="evidence" value="ECO:0007669"/>
    <property type="project" value="TreeGrafter"/>
</dbReference>
<feature type="transmembrane region" description="Helical" evidence="7">
    <location>
        <begin position="86"/>
        <end position="102"/>
    </location>
</feature>
<evidence type="ECO:0000256" key="3">
    <source>
        <dbReference type="ARBA" id="ARBA00022679"/>
    </source>
</evidence>
<keyword evidence="3" id="KW-0808">Transferase</keyword>
<dbReference type="Pfam" id="PF00953">
    <property type="entry name" value="Glycos_transf_4"/>
    <property type="match status" value="1"/>
</dbReference>